<feature type="transmembrane region" description="Helical" evidence="1">
    <location>
        <begin position="12"/>
        <end position="33"/>
    </location>
</feature>
<evidence type="ECO:0000313" key="2">
    <source>
        <dbReference type="EMBL" id="KJY55314.1"/>
    </source>
</evidence>
<comment type="caution">
    <text evidence="2">The sequence shown here is derived from an EMBL/GenBank/DDBJ whole genome shotgun (WGS) entry which is preliminary data.</text>
</comment>
<feature type="transmembrane region" description="Helical" evidence="1">
    <location>
        <begin position="39"/>
        <end position="60"/>
    </location>
</feature>
<evidence type="ECO:0000313" key="4">
    <source>
        <dbReference type="Proteomes" id="UP000033531"/>
    </source>
</evidence>
<dbReference type="PATRIC" id="fig|1218507.3.peg.2034"/>
<reference evidence="3 5" key="2">
    <citation type="submission" date="2018-05" db="EMBL/GenBank/DDBJ databases">
        <title>Reference genomes for bee gut microbiota database.</title>
        <authorList>
            <person name="Ellegaard K.M."/>
        </authorList>
    </citation>
    <scope>NUCLEOTIDE SEQUENCE [LARGE SCALE GENOMIC DNA]</scope>
    <source>
        <strain evidence="3 5">ESL0184</strain>
    </source>
</reference>
<keyword evidence="1" id="KW-0472">Membrane</keyword>
<keyword evidence="1" id="KW-1133">Transmembrane helix</keyword>
<dbReference type="RefSeq" id="WP_046325723.1">
    <property type="nucleotide sequence ID" value="NZ_JBHTMT010000002.1"/>
</dbReference>
<dbReference type="EMBL" id="QGLG01000003">
    <property type="protein sequence ID" value="PXY82489.1"/>
    <property type="molecule type" value="Genomic_DNA"/>
</dbReference>
<dbReference type="AlphaFoldDB" id="A0A0F4LAM2"/>
<dbReference type="OrthoDB" id="2319452at2"/>
<keyword evidence="1" id="KW-0812">Transmembrane</keyword>
<gene>
    <name evidence="3" type="ORF">DK873_09735</name>
    <name evidence="2" type="ORF">JF74_18210</name>
</gene>
<dbReference type="STRING" id="1218507.JF74_18210"/>
<evidence type="ECO:0000313" key="5">
    <source>
        <dbReference type="Proteomes" id="UP000247698"/>
    </source>
</evidence>
<dbReference type="EMBL" id="JXLI01000015">
    <property type="protein sequence ID" value="KJY55314.1"/>
    <property type="molecule type" value="Genomic_DNA"/>
</dbReference>
<dbReference type="HOGENOM" id="CLU_182184_0_0_9"/>
<dbReference type="Proteomes" id="UP000247698">
    <property type="component" value="Unassembled WGS sequence"/>
</dbReference>
<reference evidence="2 4" key="1">
    <citation type="submission" date="2015-01" db="EMBL/GenBank/DDBJ databases">
        <title>Comparative genomics of the lactic acid bacteria isolated from the honey bee gut.</title>
        <authorList>
            <person name="Ellegaard K.M."/>
            <person name="Tamarit D."/>
            <person name="Javelind E."/>
            <person name="Olofsson T."/>
            <person name="Andersson S.G."/>
            <person name="Vasquez A."/>
        </authorList>
    </citation>
    <scope>NUCLEOTIDE SEQUENCE [LARGE SCALE GENOMIC DNA]</scope>
    <source>
        <strain evidence="2 4">Hma8</strain>
    </source>
</reference>
<dbReference type="Proteomes" id="UP000033531">
    <property type="component" value="Unassembled WGS sequence"/>
</dbReference>
<organism evidence="2 4">
    <name type="scientific">Lactobacillus melliventris</name>
    <dbReference type="NCBI Taxonomy" id="1218507"/>
    <lineage>
        <taxon>Bacteria</taxon>
        <taxon>Bacillati</taxon>
        <taxon>Bacillota</taxon>
        <taxon>Bacilli</taxon>
        <taxon>Lactobacillales</taxon>
        <taxon>Lactobacillaceae</taxon>
        <taxon>Lactobacillus</taxon>
    </lineage>
</organism>
<protein>
    <submittedName>
        <fullName evidence="2">Uncharacterized protein</fullName>
    </submittedName>
</protein>
<feature type="transmembrane region" description="Helical" evidence="1">
    <location>
        <begin position="72"/>
        <end position="97"/>
    </location>
</feature>
<name>A0A0F4LAM2_9LACO</name>
<proteinExistence type="predicted"/>
<evidence type="ECO:0000313" key="3">
    <source>
        <dbReference type="EMBL" id="PXY82489.1"/>
    </source>
</evidence>
<keyword evidence="5" id="KW-1185">Reference proteome</keyword>
<accession>A0A0F4LAM2</accession>
<evidence type="ECO:0000256" key="1">
    <source>
        <dbReference type="SAM" id="Phobius"/>
    </source>
</evidence>
<sequence>MGRQDYRKKITFWLRFSGWLCLLPASVWLRLYQLIGQGALAYTILGELIFTVLFAAYILTTAESERWLKPTNLFILLVITILFGSFIILIPLCFAYNDCRKLNDER</sequence>